<dbReference type="InterPro" id="IPR025870">
    <property type="entry name" value="Glyoxalase-like_dom"/>
</dbReference>
<dbReference type="InterPro" id="IPR029068">
    <property type="entry name" value="Glyas_Bleomycin-R_OHBP_Dase"/>
</dbReference>
<dbReference type="AlphaFoldDB" id="A0A917V2X7"/>
<protein>
    <submittedName>
        <fullName evidence="2">Riboflavin deaminase</fullName>
    </submittedName>
</protein>
<feature type="domain" description="Glyoxalase-like" evidence="1">
    <location>
        <begin position="4"/>
        <end position="179"/>
    </location>
</feature>
<gene>
    <name evidence="2" type="ORF">GCM10011322_18470</name>
</gene>
<name>A0A917V2X7_9HYPH</name>
<proteinExistence type="predicted"/>
<comment type="caution">
    <text evidence="2">The sequence shown here is derived from an EMBL/GenBank/DDBJ whole genome shotgun (WGS) entry which is preliminary data.</text>
</comment>
<keyword evidence="3" id="KW-1185">Reference proteome</keyword>
<accession>A0A917V2X7</accession>
<evidence type="ECO:0000259" key="1">
    <source>
        <dbReference type="Pfam" id="PF13468"/>
    </source>
</evidence>
<dbReference type="Gene3D" id="3.10.180.10">
    <property type="entry name" value="2,3-Dihydroxybiphenyl 1,2-Dioxygenase, domain 1"/>
    <property type="match status" value="1"/>
</dbReference>
<dbReference type="Proteomes" id="UP000600449">
    <property type="component" value="Unassembled WGS sequence"/>
</dbReference>
<evidence type="ECO:0000313" key="3">
    <source>
        <dbReference type="Proteomes" id="UP000600449"/>
    </source>
</evidence>
<evidence type="ECO:0000313" key="2">
    <source>
        <dbReference type="EMBL" id="GGK32109.1"/>
    </source>
</evidence>
<dbReference type="Pfam" id="PF13468">
    <property type="entry name" value="Glyoxalase_3"/>
    <property type="match status" value="1"/>
</dbReference>
<sequence length="209" mass="23318">MPIFDHMTMVAPSLEEGISYLEDMVGIELVNGAKHVDMATHNRRIKLGVDCYLEVIAPDPQANAPAQARWFGLDQIEDVRAAWSQGRRLRGWVARTNQIDAVLATHGHLLGTKRWLDGHFYFSVPDEGKLPLGGVLPSIIDVQNAVPTAVSLDDQSIILDDFTIEHPSPDDVTFLYEEIGLENAPKVVFGKEFLYRATLRTPTRSVTIR</sequence>
<dbReference type="EMBL" id="BMMF01000005">
    <property type="protein sequence ID" value="GGK32109.1"/>
    <property type="molecule type" value="Genomic_DNA"/>
</dbReference>
<organism evidence="2 3">
    <name type="scientific">Salinarimonas ramus</name>
    <dbReference type="NCBI Taxonomy" id="690164"/>
    <lineage>
        <taxon>Bacteria</taxon>
        <taxon>Pseudomonadati</taxon>
        <taxon>Pseudomonadota</taxon>
        <taxon>Alphaproteobacteria</taxon>
        <taxon>Hyphomicrobiales</taxon>
        <taxon>Salinarimonadaceae</taxon>
        <taxon>Salinarimonas</taxon>
    </lineage>
</organism>
<reference evidence="2 3" key="1">
    <citation type="journal article" date="2014" name="Int. J. Syst. Evol. Microbiol.">
        <title>Complete genome sequence of Corynebacterium casei LMG S-19264T (=DSM 44701T), isolated from a smear-ripened cheese.</title>
        <authorList>
            <consortium name="US DOE Joint Genome Institute (JGI-PGF)"/>
            <person name="Walter F."/>
            <person name="Albersmeier A."/>
            <person name="Kalinowski J."/>
            <person name="Ruckert C."/>
        </authorList>
    </citation>
    <scope>NUCLEOTIDE SEQUENCE [LARGE SCALE GENOMIC DNA]</scope>
    <source>
        <strain evidence="2 3">CGMCC 1.9161</strain>
    </source>
</reference>